<dbReference type="Proteomes" id="UP000681035">
    <property type="component" value="Chromosome"/>
</dbReference>
<gene>
    <name evidence="1" type="ORF">MM50RIKEN_07060</name>
</gene>
<evidence type="ECO:0000313" key="2">
    <source>
        <dbReference type="Proteomes" id="UP000681035"/>
    </source>
</evidence>
<organism evidence="1 2">
    <name type="scientific">Vescimonas coprocola</name>
    <dbReference type="NCBI Taxonomy" id="2714355"/>
    <lineage>
        <taxon>Bacteria</taxon>
        <taxon>Bacillati</taxon>
        <taxon>Bacillota</taxon>
        <taxon>Clostridia</taxon>
        <taxon>Eubacteriales</taxon>
        <taxon>Oscillospiraceae</taxon>
        <taxon>Vescimonas</taxon>
    </lineage>
</organism>
<dbReference type="KEGG" id="vcop:MM50RIKEN_07060"/>
<reference evidence="1" key="1">
    <citation type="submission" date="2020-09" db="EMBL/GenBank/DDBJ databases">
        <title>New species isolated from human feces.</title>
        <authorList>
            <person name="Kitahara M."/>
            <person name="Shigeno Y."/>
            <person name="Shime M."/>
            <person name="Matsumoto Y."/>
            <person name="Nakamura S."/>
            <person name="Motooka D."/>
            <person name="Fukuoka S."/>
            <person name="Nishikawa H."/>
            <person name="Benno Y."/>
        </authorList>
    </citation>
    <scope>NUCLEOTIDE SEQUENCE</scope>
    <source>
        <strain evidence="1">MM50</strain>
    </source>
</reference>
<accession>A0A810Q8M8</accession>
<dbReference type="RefSeq" id="WP_213541769.1">
    <property type="nucleotide sequence ID" value="NZ_AP023418.1"/>
</dbReference>
<evidence type="ECO:0000313" key="1">
    <source>
        <dbReference type="EMBL" id="BCK80943.1"/>
    </source>
</evidence>
<keyword evidence="2" id="KW-1185">Reference proteome</keyword>
<dbReference type="AlphaFoldDB" id="A0A810Q8M8"/>
<name>A0A810Q8M8_9FIRM</name>
<sequence length="219" mass="25239">MEITALDIVNKAIELGFDKCGIIPVQMMRDYEVRLEERMEHFPQTKDKYESFRSFAHLQNDYSLAKAIVVVSFWYGKYYIPNNLQNYVAKYYLTDGRRNPNSEGYQTSTRFEKYLMDCGFQTATDRDFGITALRWAGMKAGIGIIRKNNFFYTEKGSYQYLEAFLIDQPLQYIPLPSTAPTAPSSTMVRRSAVKHWTTTLMCLALTPITSPSTDRCKSA</sequence>
<protein>
    <submittedName>
        <fullName evidence="1">Uncharacterized protein</fullName>
    </submittedName>
</protein>
<proteinExistence type="predicted"/>
<dbReference type="EMBL" id="AP023418">
    <property type="protein sequence ID" value="BCK80943.1"/>
    <property type="molecule type" value="Genomic_DNA"/>
</dbReference>